<dbReference type="GeneID" id="118344704"/>
<keyword evidence="2" id="KW-1185">Reference proteome</keyword>
<name>A0A6P9EFV6_JUGRE</name>
<dbReference type="InterPro" id="IPR040256">
    <property type="entry name" value="At4g02000-like"/>
</dbReference>
<organism evidence="2 3">
    <name type="scientific">Juglans regia</name>
    <name type="common">English walnut</name>
    <dbReference type="NCBI Taxonomy" id="51240"/>
    <lineage>
        <taxon>Eukaryota</taxon>
        <taxon>Viridiplantae</taxon>
        <taxon>Streptophyta</taxon>
        <taxon>Embryophyta</taxon>
        <taxon>Tracheophyta</taxon>
        <taxon>Spermatophyta</taxon>
        <taxon>Magnoliopsida</taxon>
        <taxon>eudicotyledons</taxon>
        <taxon>Gunneridae</taxon>
        <taxon>Pentapetalae</taxon>
        <taxon>rosids</taxon>
        <taxon>fabids</taxon>
        <taxon>Fagales</taxon>
        <taxon>Juglandaceae</taxon>
        <taxon>Juglans</taxon>
    </lineage>
</organism>
<dbReference type="PANTHER" id="PTHR31286:SF99">
    <property type="entry name" value="DUF4283 DOMAIN-CONTAINING PROTEIN"/>
    <property type="match status" value="1"/>
</dbReference>
<dbReference type="Proteomes" id="UP000235220">
    <property type="component" value="Chromosome 15"/>
</dbReference>
<sequence length="484" mass="54572">MGDSAGGIKPTYAQAMVKQDSSSFKMPMRYPVDINGESGFIFTNLEMSKAADDFRFALVLKFVRIHPPIEKIRRHIIKSWGLLESPTISFMDAYYVLLRLQTERDFVHAWAREGRLMEGCVFRIFKWTKDFDLHIEPSLAPQWIFLPGLPMHLYRQDCLQILATRFGRYLGTNHATLNQTRATGACMCVEIDLKEDLVQGFPIVVSVNKTLWQAVKYEKLGFYCTKCCRQGHTVAVCRIGEYRKNSSRERITVSCQDWKKVTKENELQMDISILKEIPQSTTDCKDNDEGKQVLNDLTIIELKEGEFTTNDGQSMEILQLENMTVKVLPDCSGLEDVGTLVCEDVMAEEILKTVGSNFSKGLSVIQDGGGSVVLTQDEMQVVDWDTLVEMSGKKDSKQGHMALVSELLELECQANSTTAEISLPGEGMTESFSDGETRCKSPTLMKERCYDSDTDLQVALKVSGKKQAVRQSLRVLSRPSKLNL</sequence>
<dbReference type="AlphaFoldDB" id="A0A6P9EFV6"/>
<dbReference type="PANTHER" id="PTHR31286">
    <property type="entry name" value="GLYCINE-RICH CELL WALL STRUCTURAL PROTEIN 1.8-LIKE"/>
    <property type="match status" value="1"/>
</dbReference>
<feature type="domain" description="DUF4283" evidence="1">
    <location>
        <begin position="51"/>
        <end position="133"/>
    </location>
</feature>
<proteinExistence type="predicted"/>
<dbReference type="Pfam" id="PF14111">
    <property type="entry name" value="DUF4283"/>
    <property type="match status" value="1"/>
</dbReference>
<evidence type="ECO:0000259" key="1">
    <source>
        <dbReference type="Pfam" id="PF14111"/>
    </source>
</evidence>
<dbReference type="KEGG" id="jre:118344704"/>
<dbReference type="InterPro" id="IPR025558">
    <property type="entry name" value="DUF4283"/>
</dbReference>
<accession>A0A6P9EFV6</accession>
<dbReference type="RefSeq" id="XP_035541717.1">
    <property type="nucleotide sequence ID" value="XM_035685824.1"/>
</dbReference>
<dbReference type="OrthoDB" id="1002340at2759"/>
<gene>
    <name evidence="3" type="primary">LOC118344704</name>
</gene>
<reference evidence="3" key="1">
    <citation type="submission" date="2025-08" db="UniProtKB">
        <authorList>
            <consortium name="RefSeq"/>
        </authorList>
    </citation>
    <scope>IDENTIFICATION</scope>
    <source>
        <tissue evidence="3">Leaves</tissue>
    </source>
</reference>
<protein>
    <submittedName>
        <fullName evidence="3">Uncharacterized protein LOC118344704</fullName>
    </submittedName>
</protein>
<evidence type="ECO:0000313" key="2">
    <source>
        <dbReference type="Proteomes" id="UP000235220"/>
    </source>
</evidence>
<evidence type="ECO:0000313" key="3">
    <source>
        <dbReference type="RefSeq" id="XP_035541717.1"/>
    </source>
</evidence>
<dbReference type="InParanoid" id="A0A6P9EFV6"/>